<evidence type="ECO:0000313" key="4">
    <source>
        <dbReference type="EMBL" id="KKP59908.1"/>
    </source>
</evidence>
<evidence type="ECO:0000256" key="1">
    <source>
        <dbReference type="ARBA" id="ARBA00004370"/>
    </source>
</evidence>
<dbReference type="AlphaFoldDB" id="A0A0G0AS68"/>
<dbReference type="STRING" id="1618477.UR54_C0022G0018"/>
<keyword evidence="4" id="KW-0808">Transferase</keyword>
<keyword evidence="2" id="KW-0472">Membrane</keyword>
<dbReference type="Pfam" id="PF00905">
    <property type="entry name" value="Transpeptidase"/>
    <property type="match status" value="1"/>
</dbReference>
<dbReference type="GO" id="GO:0008658">
    <property type="term" value="F:penicillin binding"/>
    <property type="evidence" value="ECO:0007669"/>
    <property type="project" value="InterPro"/>
</dbReference>
<dbReference type="GO" id="GO:0016740">
    <property type="term" value="F:transferase activity"/>
    <property type="evidence" value="ECO:0007669"/>
    <property type="project" value="UniProtKB-KW"/>
</dbReference>
<comment type="caution">
    <text evidence="4">The sequence shown here is derived from an EMBL/GenBank/DDBJ whole genome shotgun (WGS) entry which is preliminary data.</text>
</comment>
<name>A0A0G0AS68_9BACT</name>
<comment type="subcellular location">
    <subcellularLocation>
        <location evidence="1">Membrane</location>
    </subcellularLocation>
</comment>
<proteinExistence type="predicted"/>
<dbReference type="InterPro" id="IPR012338">
    <property type="entry name" value="Beta-lactam/transpept-like"/>
</dbReference>
<sequence length="127" mass="14020">QKIVSGNKVTEIKPKIERKVISPLTSEIIKKMLVSTVENAEAKWDRPKGYVIGGKTGTAQVPIKGHYDPTKTIASFIGFAPANDPKFLTLVVLYEPQTSPWGSETAAPLFFEIAKQLIVYYNISPTQ</sequence>
<dbReference type="PANTHER" id="PTHR30627">
    <property type="entry name" value="PEPTIDOGLYCAN D,D-TRANSPEPTIDASE"/>
    <property type="match status" value="1"/>
</dbReference>
<dbReference type="PANTHER" id="PTHR30627:SF1">
    <property type="entry name" value="PEPTIDOGLYCAN D,D-TRANSPEPTIDASE FTSI"/>
    <property type="match status" value="1"/>
</dbReference>
<evidence type="ECO:0000313" key="5">
    <source>
        <dbReference type="Proteomes" id="UP000034688"/>
    </source>
</evidence>
<protein>
    <submittedName>
        <fullName evidence="4">Peptidoglycan glycosyltransferase</fullName>
    </submittedName>
</protein>
<dbReference type="GO" id="GO:0071555">
    <property type="term" value="P:cell wall organization"/>
    <property type="evidence" value="ECO:0007669"/>
    <property type="project" value="TreeGrafter"/>
</dbReference>
<gene>
    <name evidence="4" type="ORF">UR54_C0022G0018</name>
</gene>
<evidence type="ECO:0000259" key="3">
    <source>
        <dbReference type="Pfam" id="PF00905"/>
    </source>
</evidence>
<accession>A0A0G0AS68</accession>
<dbReference type="Proteomes" id="UP000034688">
    <property type="component" value="Unassembled WGS sequence"/>
</dbReference>
<dbReference type="Gene3D" id="3.30.450.330">
    <property type="match status" value="1"/>
</dbReference>
<dbReference type="EMBL" id="LBPP01000022">
    <property type="protein sequence ID" value="KKP59908.1"/>
    <property type="molecule type" value="Genomic_DNA"/>
</dbReference>
<feature type="non-terminal residue" evidence="4">
    <location>
        <position position="1"/>
    </location>
</feature>
<dbReference type="SUPFAM" id="SSF56601">
    <property type="entry name" value="beta-lactamase/transpeptidase-like"/>
    <property type="match status" value="1"/>
</dbReference>
<dbReference type="InterPro" id="IPR001460">
    <property type="entry name" value="PCN-bd_Tpept"/>
</dbReference>
<evidence type="ECO:0000256" key="2">
    <source>
        <dbReference type="ARBA" id="ARBA00023136"/>
    </source>
</evidence>
<dbReference type="InterPro" id="IPR050515">
    <property type="entry name" value="Beta-lactam/transpept"/>
</dbReference>
<dbReference type="GO" id="GO:0005886">
    <property type="term" value="C:plasma membrane"/>
    <property type="evidence" value="ECO:0007669"/>
    <property type="project" value="TreeGrafter"/>
</dbReference>
<organism evidence="4 5">
    <name type="scientific">Candidatus Roizmanbacteria bacterium GW2011_GWA2_34_18</name>
    <dbReference type="NCBI Taxonomy" id="1618477"/>
    <lineage>
        <taxon>Bacteria</taxon>
        <taxon>Candidatus Roizmaniibacteriota</taxon>
    </lineage>
</organism>
<reference evidence="4 5" key="1">
    <citation type="journal article" date="2015" name="Nature">
        <title>rRNA introns, odd ribosomes, and small enigmatic genomes across a large radiation of phyla.</title>
        <authorList>
            <person name="Brown C.T."/>
            <person name="Hug L.A."/>
            <person name="Thomas B.C."/>
            <person name="Sharon I."/>
            <person name="Castelle C.J."/>
            <person name="Singh A."/>
            <person name="Wilkins M.J."/>
            <person name="Williams K.H."/>
            <person name="Banfield J.F."/>
        </authorList>
    </citation>
    <scope>NUCLEOTIDE SEQUENCE [LARGE SCALE GENOMIC DNA]</scope>
</reference>
<feature type="domain" description="Penicillin-binding protein transpeptidase" evidence="3">
    <location>
        <begin position="10"/>
        <end position="113"/>
    </location>
</feature>